<comment type="caution">
    <text evidence="1">The sequence shown here is derived from an EMBL/GenBank/DDBJ whole genome shotgun (WGS) entry which is preliminary data.</text>
</comment>
<organism evidence="1 2">
    <name type="scientific">Candidatus Alectryocaccomicrobium excrementavium</name>
    <dbReference type="NCBI Taxonomy" id="2840668"/>
    <lineage>
        <taxon>Bacteria</taxon>
        <taxon>Bacillati</taxon>
        <taxon>Bacillota</taxon>
        <taxon>Clostridia</taxon>
        <taxon>Candidatus Alectryocaccomicrobium</taxon>
    </lineage>
</organism>
<proteinExistence type="predicted"/>
<evidence type="ECO:0000313" key="1">
    <source>
        <dbReference type="EMBL" id="HIS93908.1"/>
    </source>
</evidence>
<protein>
    <recommendedName>
        <fullName evidence="3">Beta-hexosaminidase bacterial type N-terminal domain-containing protein</fullName>
    </recommendedName>
</protein>
<dbReference type="Proteomes" id="UP000824140">
    <property type="component" value="Unassembled WGS sequence"/>
</dbReference>
<evidence type="ECO:0008006" key="3">
    <source>
        <dbReference type="Google" id="ProtNLM"/>
    </source>
</evidence>
<evidence type="ECO:0000313" key="2">
    <source>
        <dbReference type="Proteomes" id="UP000824140"/>
    </source>
</evidence>
<name>A0A9D1G351_9FIRM</name>
<dbReference type="AlphaFoldDB" id="A0A9D1G351"/>
<accession>A0A9D1G351</accession>
<sequence>MPTLPETSPRPALGCPHFPAKFQALIFRNWGVVPCARIARALGCSPAEARAAAEALGLDPAVDASPCWDARGYQTIIRNNWHLCPFDQLTQLLDMPEERLAFLLKEDDFLWHKLGMLKPLCERVRYRALAPEEEERTRAIAQTVRALRTRENGFDFVAALSGPAQPVPRGADDGRLRTVYSYFALYGDPLSDPSLDPFPDALLAGYARMGVRGVWLQGILYQLTPFPFDPALSTGWEARIAALNRLIARAKRHGIGVYLYLNEPRSMPDAFFARYPHLRGAREGDFCAMCTSTDEVRAYLEDAAYHLFCAAPDLAGFFTISMSENLTNCYSRAQDAGGCPRCAARQPWEIVAEVNNLLARGAHRANPAARAIAWSWAWGDWGREIVARLTEGQIVQCTAEEALATFVGGVEGSVLDYTLSQTGPGKTAKALWRAARERGLETCAKVQINNTWELAAVPWLPVFDKVEALLANLEKEGVRHLQLSWTLGGYPSPTLRFACAGGRDARAFLCDWLGQAAGETAYAAQKRMSEAFGEFPFHISVAYNAPQNFGPMAPFYAEKTLWRATMIGFPYDDIDTWRGIYPPEVLEAQFGKLARGWREGVGLLEGGRGSSPDFDDMARVAEAALCHFESAYNHIRFVRARNADDAAGMRAAIASEKGAVRRLLSLRAQDSRLGYEASNHYFYTVNDLIEKCLQLDWLEGKMEEQAHGE</sequence>
<dbReference type="EMBL" id="DVJN01000246">
    <property type="protein sequence ID" value="HIS93908.1"/>
    <property type="molecule type" value="Genomic_DNA"/>
</dbReference>
<reference evidence="1" key="1">
    <citation type="submission" date="2020-10" db="EMBL/GenBank/DDBJ databases">
        <authorList>
            <person name="Gilroy R."/>
        </authorList>
    </citation>
    <scope>NUCLEOTIDE SEQUENCE</scope>
    <source>
        <strain evidence="1">13766</strain>
    </source>
</reference>
<gene>
    <name evidence="1" type="ORF">IAA84_12910</name>
</gene>
<reference evidence="1" key="2">
    <citation type="journal article" date="2021" name="PeerJ">
        <title>Extensive microbial diversity within the chicken gut microbiome revealed by metagenomics and culture.</title>
        <authorList>
            <person name="Gilroy R."/>
            <person name="Ravi A."/>
            <person name="Getino M."/>
            <person name="Pursley I."/>
            <person name="Horton D.L."/>
            <person name="Alikhan N.F."/>
            <person name="Baker D."/>
            <person name="Gharbi K."/>
            <person name="Hall N."/>
            <person name="Watson M."/>
            <person name="Adriaenssens E.M."/>
            <person name="Foster-Nyarko E."/>
            <person name="Jarju S."/>
            <person name="Secka A."/>
            <person name="Antonio M."/>
            <person name="Oren A."/>
            <person name="Chaudhuri R.R."/>
            <person name="La Ragione R."/>
            <person name="Hildebrand F."/>
            <person name="Pallen M.J."/>
        </authorList>
    </citation>
    <scope>NUCLEOTIDE SEQUENCE</scope>
    <source>
        <strain evidence="1">13766</strain>
    </source>
</reference>